<dbReference type="EMBL" id="WNWM01000002">
    <property type="protein sequence ID" value="MUI14145.1"/>
    <property type="molecule type" value="Genomic_DNA"/>
</dbReference>
<reference evidence="1 2" key="1">
    <citation type="submission" date="2019-11" db="EMBL/GenBank/DDBJ databases">
        <title>Draft Genome Sequences of Six Type Strains of the Genus Massilia.</title>
        <authorList>
            <person name="Miess H."/>
            <person name="Frediansyah A."/>
            <person name="Goeker M."/>
            <person name="Gross H."/>
        </authorList>
    </citation>
    <scope>NUCLEOTIDE SEQUENCE [LARGE SCALE GENOMIC DNA]</scope>
    <source>
        <strain evidence="1 2">DSM 17513</strain>
    </source>
</reference>
<evidence type="ECO:0000313" key="1">
    <source>
        <dbReference type="EMBL" id="MUI14145.1"/>
    </source>
</evidence>
<dbReference type="Proteomes" id="UP000431684">
    <property type="component" value="Unassembled WGS sequence"/>
</dbReference>
<name>A0A6I3XQT8_9BURK</name>
<dbReference type="AlphaFoldDB" id="A0A6I3XQT8"/>
<gene>
    <name evidence="1" type="ORF">GJV26_17015</name>
</gene>
<sequence>MNTDLYAQLIEGDLREFFIEENTFAEYVCYNLGNELDAVLSPIGEDEDYLPVASLLGMLLEGWVLDIEWLMADDGKYYGDFGLEIPAGVPRSISSVEHMAAYGVYLVTENLHERGPMPKRGLNNFGWSREQVLMHEAECLVKASQALGYAHFLANRSAPQVETVQSAMSALGRKGADAAHVENRALKKNVFEWCDKNMMQYNSMDDAALAIAGKLVPVKFRTVRSWMSLWKKQSAGTL</sequence>
<comment type="caution">
    <text evidence="1">The sequence shown here is derived from an EMBL/GenBank/DDBJ whole genome shotgun (WGS) entry which is preliminary data.</text>
</comment>
<evidence type="ECO:0000313" key="2">
    <source>
        <dbReference type="Proteomes" id="UP000431684"/>
    </source>
</evidence>
<dbReference type="RefSeq" id="WP_155709873.1">
    <property type="nucleotide sequence ID" value="NZ_BMWU01000002.1"/>
</dbReference>
<organism evidence="1 2">
    <name type="scientific">Pseudoduganella dura</name>
    <dbReference type="NCBI Taxonomy" id="321982"/>
    <lineage>
        <taxon>Bacteria</taxon>
        <taxon>Pseudomonadati</taxon>
        <taxon>Pseudomonadota</taxon>
        <taxon>Betaproteobacteria</taxon>
        <taxon>Burkholderiales</taxon>
        <taxon>Oxalobacteraceae</taxon>
        <taxon>Telluria group</taxon>
        <taxon>Pseudoduganella</taxon>
    </lineage>
</organism>
<keyword evidence="2" id="KW-1185">Reference proteome</keyword>
<proteinExistence type="predicted"/>
<protein>
    <submittedName>
        <fullName evidence="1">Uncharacterized protein</fullName>
    </submittedName>
</protein>
<accession>A0A6I3XQT8</accession>
<dbReference type="OrthoDB" id="8909590at2"/>